<accession>A0A830FHD6</accession>
<feature type="transmembrane region" description="Helical" evidence="1">
    <location>
        <begin position="28"/>
        <end position="46"/>
    </location>
</feature>
<feature type="transmembrane region" description="Helical" evidence="1">
    <location>
        <begin position="184"/>
        <end position="205"/>
    </location>
</feature>
<protein>
    <submittedName>
        <fullName evidence="2">Uncharacterized protein</fullName>
    </submittedName>
</protein>
<organism evidence="2 3">
    <name type="scientific">Halocalculus aciditolerans</name>
    <dbReference type="NCBI Taxonomy" id="1383812"/>
    <lineage>
        <taxon>Archaea</taxon>
        <taxon>Methanobacteriati</taxon>
        <taxon>Methanobacteriota</taxon>
        <taxon>Stenosarchaea group</taxon>
        <taxon>Halobacteria</taxon>
        <taxon>Halobacteriales</taxon>
        <taxon>Halobacteriaceae</taxon>
        <taxon>Halocalculus</taxon>
    </lineage>
</organism>
<keyword evidence="1" id="KW-1133">Transmembrane helix</keyword>
<dbReference type="Proteomes" id="UP000607197">
    <property type="component" value="Unassembled WGS sequence"/>
</dbReference>
<comment type="caution">
    <text evidence="2">The sequence shown here is derived from an EMBL/GenBank/DDBJ whole genome shotgun (WGS) entry which is preliminary data.</text>
</comment>
<evidence type="ECO:0000313" key="2">
    <source>
        <dbReference type="EMBL" id="GGL52874.1"/>
    </source>
</evidence>
<evidence type="ECO:0000313" key="3">
    <source>
        <dbReference type="Proteomes" id="UP000607197"/>
    </source>
</evidence>
<gene>
    <name evidence="2" type="ORF">GCM10009039_08860</name>
</gene>
<name>A0A830FHD6_9EURY</name>
<keyword evidence="1" id="KW-0812">Transmembrane</keyword>
<reference evidence="2" key="2">
    <citation type="submission" date="2020-09" db="EMBL/GenBank/DDBJ databases">
        <authorList>
            <person name="Sun Q."/>
            <person name="Ohkuma M."/>
        </authorList>
    </citation>
    <scope>NUCLEOTIDE SEQUENCE</scope>
    <source>
        <strain evidence="2">JCM 19596</strain>
    </source>
</reference>
<dbReference type="EMBL" id="BMPG01000001">
    <property type="protein sequence ID" value="GGL52874.1"/>
    <property type="molecule type" value="Genomic_DNA"/>
</dbReference>
<feature type="transmembrane region" description="Helical" evidence="1">
    <location>
        <begin position="110"/>
        <end position="132"/>
    </location>
</feature>
<keyword evidence="3" id="KW-1185">Reference proteome</keyword>
<reference evidence="2" key="1">
    <citation type="journal article" date="2014" name="Int. J. Syst. Evol. Microbiol.">
        <title>Complete genome sequence of Corynebacterium casei LMG S-19264T (=DSM 44701T), isolated from a smear-ripened cheese.</title>
        <authorList>
            <consortium name="US DOE Joint Genome Institute (JGI-PGF)"/>
            <person name="Walter F."/>
            <person name="Albersmeier A."/>
            <person name="Kalinowski J."/>
            <person name="Ruckert C."/>
        </authorList>
    </citation>
    <scope>NUCLEOTIDE SEQUENCE</scope>
    <source>
        <strain evidence="2">JCM 19596</strain>
    </source>
</reference>
<dbReference type="OrthoDB" id="320857at2157"/>
<sequence>MQDSTPAPVESGRSERVLPDSLARYTDAALYGLVAGAALCLFALFTNPVPDPSFPWATLPASLRLPFRQPRIEHWPVTYTAGIWLWIVGFPGLFLKGYERYSAARRISPMAWLVGLPTGAMFAWTTYCRFFWPKLHPPTWNAPSYTFVCWLYCSSYHPIWSDLAYAVATLGALSILLDTRYRWATKYAITVFGVLSLPLGLPALYEAHRRDTNQATESGEVARE</sequence>
<dbReference type="AlphaFoldDB" id="A0A830FHD6"/>
<feature type="transmembrane region" description="Helical" evidence="1">
    <location>
        <begin position="159"/>
        <end position="177"/>
    </location>
</feature>
<dbReference type="RefSeq" id="WP_188976230.1">
    <property type="nucleotide sequence ID" value="NZ_BMPG01000001.1"/>
</dbReference>
<proteinExistence type="predicted"/>
<feature type="transmembrane region" description="Helical" evidence="1">
    <location>
        <begin position="77"/>
        <end position="98"/>
    </location>
</feature>
<keyword evidence="1" id="KW-0472">Membrane</keyword>
<evidence type="ECO:0000256" key="1">
    <source>
        <dbReference type="SAM" id="Phobius"/>
    </source>
</evidence>